<dbReference type="EMBL" id="MNCJ02000326">
    <property type="protein sequence ID" value="KAF5781576.1"/>
    <property type="molecule type" value="Genomic_DNA"/>
</dbReference>
<accession>A0A9K3HNS5</accession>
<keyword evidence="1" id="KW-1133">Transmembrane helix</keyword>
<evidence type="ECO:0000313" key="3">
    <source>
        <dbReference type="Proteomes" id="UP000215914"/>
    </source>
</evidence>
<name>A0A9K3HNS5_HELAN</name>
<keyword evidence="1" id="KW-0812">Transmembrane</keyword>
<gene>
    <name evidence="2" type="ORF">HanXRQr2_Chr11g0485321</name>
</gene>
<feature type="transmembrane region" description="Helical" evidence="1">
    <location>
        <begin position="42"/>
        <end position="66"/>
    </location>
</feature>
<dbReference type="Gramene" id="mRNA:HanXRQr2_Chr11g0485321">
    <property type="protein sequence ID" value="mRNA:HanXRQr2_Chr11g0485321"/>
    <property type="gene ID" value="HanXRQr2_Chr11g0485321"/>
</dbReference>
<sequence>MCVFSAKAAKYLLLVLIFYATVCLLFGSSLRKTCFRVCYSWLMFWVYRFPLTTLFVGSYCAIMYLVCEDDYLVIQDCYNFARGYMMVCFDFGRLCIEGYSCELLVIRLVRMTQLLYETTCIKVVCL</sequence>
<feature type="transmembrane region" description="Helical" evidence="1">
    <location>
        <begin position="12"/>
        <end position="30"/>
    </location>
</feature>
<protein>
    <submittedName>
        <fullName evidence="2">Uncharacterized protein</fullName>
    </submittedName>
</protein>
<reference evidence="2" key="1">
    <citation type="journal article" date="2017" name="Nature">
        <title>The sunflower genome provides insights into oil metabolism, flowering and Asterid evolution.</title>
        <authorList>
            <person name="Badouin H."/>
            <person name="Gouzy J."/>
            <person name="Grassa C.J."/>
            <person name="Murat F."/>
            <person name="Staton S.E."/>
            <person name="Cottret L."/>
            <person name="Lelandais-Briere C."/>
            <person name="Owens G.L."/>
            <person name="Carrere S."/>
            <person name="Mayjonade B."/>
            <person name="Legrand L."/>
            <person name="Gill N."/>
            <person name="Kane N.C."/>
            <person name="Bowers J.E."/>
            <person name="Hubner S."/>
            <person name="Bellec A."/>
            <person name="Berard A."/>
            <person name="Berges H."/>
            <person name="Blanchet N."/>
            <person name="Boniface M.C."/>
            <person name="Brunel D."/>
            <person name="Catrice O."/>
            <person name="Chaidir N."/>
            <person name="Claudel C."/>
            <person name="Donnadieu C."/>
            <person name="Faraut T."/>
            <person name="Fievet G."/>
            <person name="Helmstetter N."/>
            <person name="King M."/>
            <person name="Knapp S.J."/>
            <person name="Lai Z."/>
            <person name="Le Paslier M.C."/>
            <person name="Lippi Y."/>
            <person name="Lorenzon L."/>
            <person name="Mandel J.R."/>
            <person name="Marage G."/>
            <person name="Marchand G."/>
            <person name="Marquand E."/>
            <person name="Bret-Mestries E."/>
            <person name="Morien E."/>
            <person name="Nambeesan S."/>
            <person name="Nguyen T."/>
            <person name="Pegot-Espagnet P."/>
            <person name="Pouilly N."/>
            <person name="Raftis F."/>
            <person name="Sallet E."/>
            <person name="Schiex T."/>
            <person name="Thomas J."/>
            <person name="Vandecasteele C."/>
            <person name="Vares D."/>
            <person name="Vear F."/>
            <person name="Vautrin S."/>
            <person name="Crespi M."/>
            <person name="Mangin B."/>
            <person name="Burke J.M."/>
            <person name="Salse J."/>
            <person name="Munos S."/>
            <person name="Vincourt P."/>
            <person name="Rieseberg L.H."/>
            <person name="Langlade N.B."/>
        </authorList>
    </citation>
    <scope>NUCLEOTIDE SEQUENCE</scope>
    <source>
        <tissue evidence="2">Leaves</tissue>
    </source>
</reference>
<comment type="caution">
    <text evidence="2">The sequence shown here is derived from an EMBL/GenBank/DDBJ whole genome shotgun (WGS) entry which is preliminary data.</text>
</comment>
<evidence type="ECO:0000313" key="2">
    <source>
        <dbReference type="EMBL" id="KAF5781576.1"/>
    </source>
</evidence>
<dbReference type="Proteomes" id="UP000215914">
    <property type="component" value="Unassembled WGS sequence"/>
</dbReference>
<keyword evidence="1" id="KW-0472">Membrane</keyword>
<organism evidence="2 3">
    <name type="scientific">Helianthus annuus</name>
    <name type="common">Common sunflower</name>
    <dbReference type="NCBI Taxonomy" id="4232"/>
    <lineage>
        <taxon>Eukaryota</taxon>
        <taxon>Viridiplantae</taxon>
        <taxon>Streptophyta</taxon>
        <taxon>Embryophyta</taxon>
        <taxon>Tracheophyta</taxon>
        <taxon>Spermatophyta</taxon>
        <taxon>Magnoliopsida</taxon>
        <taxon>eudicotyledons</taxon>
        <taxon>Gunneridae</taxon>
        <taxon>Pentapetalae</taxon>
        <taxon>asterids</taxon>
        <taxon>campanulids</taxon>
        <taxon>Asterales</taxon>
        <taxon>Asteraceae</taxon>
        <taxon>Asteroideae</taxon>
        <taxon>Heliantheae alliance</taxon>
        <taxon>Heliantheae</taxon>
        <taxon>Helianthus</taxon>
    </lineage>
</organism>
<evidence type="ECO:0000256" key="1">
    <source>
        <dbReference type="SAM" id="Phobius"/>
    </source>
</evidence>
<reference evidence="2" key="2">
    <citation type="submission" date="2020-06" db="EMBL/GenBank/DDBJ databases">
        <title>Helianthus annuus Genome sequencing and assembly Release 2.</title>
        <authorList>
            <person name="Gouzy J."/>
            <person name="Langlade N."/>
            <person name="Munos S."/>
        </authorList>
    </citation>
    <scope>NUCLEOTIDE SEQUENCE</scope>
    <source>
        <tissue evidence="2">Leaves</tissue>
    </source>
</reference>
<dbReference type="AlphaFoldDB" id="A0A9K3HNS5"/>
<proteinExistence type="predicted"/>
<keyword evidence="3" id="KW-1185">Reference proteome</keyword>